<name>A0A1Y0I4V2_9GAMM</name>
<evidence type="ECO:0000259" key="1">
    <source>
        <dbReference type="Pfam" id="PF07791"/>
    </source>
</evidence>
<dbReference type="RefSeq" id="WP_087459753.1">
    <property type="nucleotide sequence ID" value="NZ_CP021425.1"/>
</dbReference>
<organism evidence="2 3">
    <name type="scientific">Oleiphilus messinensis</name>
    <dbReference type="NCBI Taxonomy" id="141451"/>
    <lineage>
        <taxon>Bacteria</taxon>
        <taxon>Pseudomonadati</taxon>
        <taxon>Pseudomonadota</taxon>
        <taxon>Gammaproteobacteria</taxon>
        <taxon>Oceanospirillales</taxon>
        <taxon>Oleiphilaceae</taxon>
        <taxon>Oleiphilus</taxon>
    </lineage>
</organism>
<evidence type="ECO:0000313" key="3">
    <source>
        <dbReference type="Proteomes" id="UP000196027"/>
    </source>
</evidence>
<protein>
    <recommendedName>
        <fullName evidence="1">Immunity MXAN-0049 protein domain-containing protein</fullName>
    </recommendedName>
</protein>
<dbReference type="KEGG" id="ome:OLMES_0461"/>
<dbReference type="InterPro" id="IPR012433">
    <property type="entry name" value="Imm11"/>
</dbReference>
<proteinExistence type="predicted"/>
<evidence type="ECO:0000313" key="2">
    <source>
        <dbReference type="EMBL" id="ARU54565.1"/>
    </source>
</evidence>
<dbReference type="Pfam" id="PF07791">
    <property type="entry name" value="Imm11"/>
    <property type="match status" value="1"/>
</dbReference>
<dbReference type="AlphaFoldDB" id="A0A1Y0I4V2"/>
<reference evidence="2 3" key="1">
    <citation type="submission" date="2017-05" db="EMBL/GenBank/DDBJ databases">
        <title>Genomic insights into alkan degradation activity of Oleiphilus messinensis.</title>
        <authorList>
            <person name="Kozyavkin S.A."/>
            <person name="Slesarev A.I."/>
            <person name="Golyshin P.N."/>
            <person name="Korzhenkov A."/>
            <person name="Golyshina O.N."/>
            <person name="Toshchakov S.V."/>
        </authorList>
    </citation>
    <scope>NUCLEOTIDE SEQUENCE [LARGE SCALE GENOMIC DNA]</scope>
    <source>
        <strain evidence="2 3">ME102</strain>
    </source>
</reference>
<feature type="domain" description="Immunity MXAN-0049 protein" evidence="1">
    <location>
        <begin position="66"/>
        <end position="137"/>
    </location>
</feature>
<dbReference type="EMBL" id="CP021425">
    <property type="protein sequence ID" value="ARU54565.1"/>
    <property type="molecule type" value="Genomic_DNA"/>
</dbReference>
<dbReference type="Proteomes" id="UP000196027">
    <property type="component" value="Chromosome"/>
</dbReference>
<sequence>MFYRFLSKLATQERLEAFPVPIPNSDKSGWMPVTKNYEQNFKPIDTGFNGVVMYQAPRYEELGPHGLCLRFHKGKENEVPPDIWGVEGRLIVSDKVRRVIESVDEMSHEYIQIQCIDHQEKPIATEQNYYWFNQRRFLKITPSDRVATREELGFCPFQGEEDFLANVLDARLLRECIEKFPLWQHYGIEGISGRLSPARCVLYLNQFMFNELTKKKLSGIDLYSQKFGVGEESLIEL</sequence>
<dbReference type="OrthoDB" id="6193661at2"/>
<gene>
    <name evidence="2" type="ORF">OLMES_0461</name>
</gene>
<keyword evidence="3" id="KW-1185">Reference proteome</keyword>
<accession>A0A1Y0I4V2</accession>